<dbReference type="EMBL" id="AP027729">
    <property type="protein sequence ID" value="BDZ42369.1"/>
    <property type="molecule type" value="Genomic_DNA"/>
</dbReference>
<proteinExistence type="predicted"/>
<dbReference type="InterPro" id="IPR002669">
    <property type="entry name" value="UreD"/>
</dbReference>
<keyword evidence="3" id="KW-1185">Reference proteome</keyword>
<evidence type="ECO:0008006" key="4">
    <source>
        <dbReference type="Google" id="ProtNLM"/>
    </source>
</evidence>
<protein>
    <recommendedName>
        <fullName evidence="4">Urease accessory protein</fullName>
    </recommendedName>
</protein>
<keyword evidence="1" id="KW-0143">Chaperone</keyword>
<accession>A0ABM8G2S7</accession>
<dbReference type="RefSeq" id="WP_286216871.1">
    <property type="nucleotide sequence ID" value="NZ_AP027729.1"/>
</dbReference>
<gene>
    <name evidence="2" type="ORF">GCM10025865_16680</name>
</gene>
<evidence type="ECO:0000313" key="3">
    <source>
        <dbReference type="Proteomes" id="UP001321475"/>
    </source>
</evidence>
<evidence type="ECO:0000256" key="1">
    <source>
        <dbReference type="ARBA" id="ARBA00023186"/>
    </source>
</evidence>
<sequence>MTSVRLTADSLDLRDGDLALRVLGRSAGRARVGVLAGRMLLLGGDEVELDVEVEAGCRLDLVEIAGTVAHHGRGRSAAWRSRVRVGADAVLTWAAEPFVVSDGADVVRSLDVEMSAGSRAVVREVLVLGRSGQGGGALRSRTRVRLDGAPLHVEDLDLRDAGLRASPAVLGAARVVDTLSCWGFRDDGDPLALQLEGPGTVERYLGRDHHESPLSRRWAPLCAAASA</sequence>
<reference evidence="3" key="1">
    <citation type="journal article" date="2019" name="Int. J. Syst. Evol. Microbiol.">
        <title>The Global Catalogue of Microorganisms (GCM) 10K type strain sequencing project: providing services to taxonomists for standard genome sequencing and annotation.</title>
        <authorList>
            <consortium name="The Broad Institute Genomics Platform"/>
            <consortium name="The Broad Institute Genome Sequencing Center for Infectious Disease"/>
            <person name="Wu L."/>
            <person name="Ma J."/>
        </authorList>
    </citation>
    <scope>NUCLEOTIDE SEQUENCE [LARGE SCALE GENOMIC DNA]</scope>
    <source>
        <strain evidence="3">NBRC 108565</strain>
    </source>
</reference>
<organism evidence="2 3">
    <name type="scientific">Paraoerskovia sediminicola</name>
    <dbReference type="NCBI Taxonomy" id="1138587"/>
    <lineage>
        <taxon>Bacteria</taxon>
        <taxon>Bacillati</taxon>
        <taxon>Actinomycetota</taxon>
        <taxon>Actinomycetes</taxon>
        <taxon>Micrococcales</taxon>
        <taxon>Cellulomonadaceae</taxon>
        <taxon>Paraoerskovia</taxon>
    </lineage>
</organism>
<evidence type="ECO:0000313" key="2">
    <source>
        <dbReference type="EMBL" id="BDZ42369.1"/>
    </source>
</evidence>
<name>A0ABM8G2S7_9CELL</name>
<dbReference type="Proteomes" id="UP001321475">
    <property type="component" value="Chromosome"/>
</dbReference>
<dbReference type="Pfam" id="PF01774">
    <property type="entry name" value="UreD"/>
    <property type="match status" value="1"/>
</dbReference>